<dbReference type="Proteomes" id="UP000608071">
    <property type="component" value="Unassembled WGS sequence"/>
</dbReference>
<evidence type="ECO:0000313" key="2">
    <source>
        <dbReference type="EMBL" id="MBD7967976.1"/>
    </source>
</evidence>
<keyword evidence="1" id="KW-0812">Transmembrane</keyword>
<keyword evidence="3" id="KW-1185">Reference proteome</keyword>
<gene>
    <name evidence="2" type="ORF">H9647_07865</name>
</gene>
<comment type="caution">
    <text evidence="2">The sequence shown here is derived from an EMBL/GenBank/DDBJ whole genome shotgun (WGS) entry which is preliminary data.</text>
</comment>
<dbReference type="RefSeq" id="WP_191799186.1">
    <property type="nucleotide sequence ID" value="NZ_JACSQL010000002.1"/>
</dbReference>
<evidence type="ECO:0000313" key="3">
    <source>
        <dbReference type="Proteomes" id="UP000608071"/>
    </source>
</evidence>
<organism evidence="2 3">
    <name type="scientific">Paenibacillus gallinarum</name>
    <dbReference type="NCBI Taxonomy" id="2762232"/>
    <lineage>
        <taxon>Bacteria</taxon>
        <taxon>Bacillati</taxon>
        <taxon>Bacillota</taxon>
        <taxon>Bacilli</taxon>
        <taxon>Bacillales</taxon>
        <taxon>Paenibacillaceae</taxon>
        <taxon>Paenibacillus</taxon>
    </lineage>
</organism>
<dbReference type="EMBL" id="JACSQL010000002">
    <property type="protein sequence ID" value="MBD7967976.1"/>
    <property type="molecule type" value="Genomic_DNA"/>
</dbReference>
<reference evidence="2 3" key="1">
    <citation type="submission" date="2020-08" db="EMBL/GenBank/DDBJ databases">
        <title>A Genomic Blueprint of the Chicken Gut Microbiome.</title>
        <authorList>
            <person name="Gilroy R."/>
            <person name="Ravi A."/>
            <person name="Getino M."/>
            <person name="Pursley I."/>
            <person name="Horton D.L."/>
            <person name="Alikhan N.-F."/>
            <person name="Baker D."/>
            <person name="Gharbi K."/>
            <person name="Hall N."/>
            <person name="Watson M."/>
            <person name="Adriaenssens E.M."/>
            <person name="Foster-Nyarko E."/>
            <person name="Jarju S."/>
            <person name="Secka A."/>
            <person name="Antonio M."/>
            <person name="Oren A."/>
            <person name="Chaudhuri R."/>
            <person name="La Ragione R.M."/>
            <person name="Hildebrand F."/>
            <person name="Pallen M.J."/>
        </authorList>
    </citation>
    <scope>NUCLEOTIDE SEQUENCE [LARGE SCALE GENOMIC DNA]</scope>
    <source>
        <strain evidence="2 3">Sa2BVA9</strain>
    </source>
</reference>
<feature type="transmembrane region" description="Helical" evidence="1">
    <location>
        <begin position="12"/>
        <end position="29"/>
    </location>
</feature>
<name>A0ABR8SWU1_9BACL</name>
<dbReference type="InterPro" id="IPR025321">
    <property type="entry name" value="DUF4227"/>
</dbReference>
<proteinExistence type="predicted"/>
<dbReference type="Pfam" id="PF14004">
    <property type="entry name" value="DUF4227"/>
    <property type="match status" value="1"/>
</dbReference>
<keyword evidence="1" id="KW-1133">Transmembrane helix</keyword>
<evidence type="ECO:0000256" key="1">
    <source>
        <dbReference type="SAM" id="Phobius"/>
    </source>
</evidence>
<protein>
    <submittedName>
        <fullName evidence="2">YqzK family protein</fullName>
    </submittedName>
</protein>
<accession>A0ABR8SWU1</accession>
<keyword evidence="1" id="KW-0472">Membrane</keyword>
<sequence>MVFSLRKWLRMVRLFIIFAALVYMFYNVFDLFSNWITPVDHYKIPEGNALKVFHPEEGIQLAAEKTNLMNRLRFFYWYGE</sequence>